<evidence type="ECO:0000313" key="3">
    <source>
        <dbReference type="EMBL" id="TKR30744.1"/>
    </source>
</evidence>
<gene>
    <name evidence="3" type="ORF">FCE95_11635</name>
</gene>
<feature type="compositionally biased region" description="Pro residues" evidence="1">
    <location>
        <begin position="207"/>
        <end position="216"/>
    </location>
</feature>
<keyword evidence="2" id="KW-0812">Transmembrane</keyword>
<dbReference type="PANTHER" id="PTHR40278:SF2">
    <property type="entry name" value="TYPE IV PILUS INNER MEMBRANE COMPONENT PILN"/>
    <property type="match status" value="1"/>
</dbReference>
<reference evidence="3 4" key="1">
    <citation type="submission" date="2019-04" db="EMBL/GenBank/DDBJ databases">
        <title>Reference strain of H23.</title>
        <authorList>
            <person name="Luo X."/>
        </authorList>
    </citation>
    <scope>NUCLEOTIDE SEQUENCE [LARGE SCALE GENOMIC DNA]</scope>
    <source>
        <strain evidence="3 4">H23</strain>
    </source>
</reference>
<dbReference type="GO" id="GO:0043107">
    <property type="term" value="P:type IV pilus-dependent motility"/>
    <property type="evidence" value="ECO:0007669"/>
    <property type="project" value="TreeGrafter"/>
</dbReference>
<dbReference type="OrthoDB" id="5296173at2"/>
<proteinExistence type="predicted"/>
<evidence type="ECO:0000256" key="2">
    <source>
        <dbReference type="SAM" id="Phobius"/>
    </source>
</evidence>
<feature type="region of interest" description="Disordered" evidence="1">
    <location>
        <begin position="193"/>
        <end position="226"/>
    </location>
</feature>
<name>A0A4U5JMF9_9GAMM</name>
<dbReference type="PANTHER" id="PTHR40278">
    <property type="entry name" value="DNA UTILIZATION PROTEIN HOFN"/>
    <property type="match status" value="1"/>
</dbReference>
<keyword evidence="4" id="KW-1185">Reference proteome</keyword>
<dbReference type="GO" id="GO:0043683">
    <property type="term" value="P:type IV pilus assembly"/>
    <property type="evidence" value="ECO:0007669"/>
    <property type="project" value="TreeGrafter"/>
</dbReference>
<sequence>MSRINLLPWRAERRKQRQQEFYVMLGMSALIAALLSFFIIGYYNAQISGQNDRNAFLQGEIAKVQKQIDEIKLLDEKKGRLLARKKVIEELQVNRYQMVHLFDSLVRTIPDGVVLTGIKQEGEQLTLEGRSQSNARVATYMRNLESSGWMTNPEVNVIEAKDADKALVIPSSNNVVLPYAFTLQVKLANPNAPKEGDVAAPGAAPAPAAPAAPATPPANATGGAAS</sequence>
<organism evidence="3 4">
    <name type="scientific">Luteimonas gilva</name>
    <dbReference type="NCBI Taxonomy" id="2572684"/>
    <lineage>
        <taxon>Bacteria</taxon>
        <taxon>Pseudomonadati</taxon>
        <taxon>Pseudomonadota</taxon>
        <taxon>Gammaproteobacteria</taxon>
        <taxon>Lysobacterales</taxon>
        <taxon>Lysobacteraceae</taxon>
        <taxon>Luteimonas</taxon>
    </lineage>
</organism>
<dbReference type="InterPro" id="IPR052534">
    <property type="entry name" value="Extracell_DNA_Util/SecSys_Comp"/>
</dbReference>
<feature type="compositionally biased region" description="Low complexity" evidence="1">
    <location>
        <begin position="217"/>
        <end position="226"/>
    </location>
</feature>
<dbReference type="InterPro" id="IPR007813">
    <property type="entry name" value="PilN"/>
</dbReference>
<dbReference type="EMBL" id="SZUA01000002">
    <property type="protein sequence ID" value="TKR30744.1"/>
    <property type="molecule type" value="Genomic_DNA"/>
</dbReference>
<comment type="caution">
    <text evidence="3">The sequence shown here is derived from an EMBL/GenBank/DDBJ whole genome shotgun (WGS) entry which is preliminary data.</text>
</comment>
<keyword evidence="2" id="KW-0472">Membrane</keyword>
<evidence type="ECO:0000256" key="1">
    <source>
        <dbReference type="SAM" id="MobiDB-lite"/>
    </source>
</evidence>
<evidence type="ECO:0000313" key="4">
    <source>
        <dbReference type="Proteomes" id="UP000308707"/>
    </source>
</evidence>
<dbReference type="Proteomes" id="UP000308707">
    <property type="component" value="Unassembled WGS sequence"/>
</dbReference>
<dbReference type="RefSeq" id="WP_137267175.1">
    <property type="nucleotide sequence ID" value="NZ_SZUA01000002.1"/>
</dbReference>
<accession>A0A4U5JMF9</accession>
<protein>
    <submittedName>
        <fullName evidence="3">PilN domain-containing protein</fullName>
    </submittedName>
</protein>
<keyword evidence="2" id="KW-1133">Transmembrane helix</keyword>
<feature type="transmembrane region" description="Helical" evidence="2">
    <location>
        <begin position="21"/>
        <end position="43"/>
    </location>
</feature>
<dbReference type="Pfam" id="PF05137">
    <property type="entry name" value="PilN"/>
    <property type="match status" value="1"/>
</dbReference>
<dbReference type="AlphaFoldDB" id="A0A4U5JMF9"/>